<keyword evidence="2" id="KW-1185">Reference proteome</keyword>
<dbReference type="Gene3D" id="3.10.20.30">
    <property type="match status" value="1"/>
</dbReference>
<proteinExistence type="predicted"/>
<dbReference type="InterPro" id="IPR010035">
    <property type="entry name" value="Thi_S"/>
</dbReference>
<gene>
    <name evidence="1" type="ORF">SAMN04515671_3578</name>
</gene>
<organism evidence="1 2">
    <name type="scientific">Nakamurella panacisegetis</name>
    <dbReference type="NCBI Taxonomy" id="1090615"/>
    <lineage>
        <taxon>Bacteria</taxon>
        <taxon>Bacillati</taxon>
        <taxon>Actinomycetota</taxon>
        <taxon>Actinomycetes</taxon>
        <taxon>Nakamurellales</taxon>
        <taxon>Nakamurellaceae</taxon>
        <taxon>Nakamurella</taxon>
    </lineage>
</organism>
<evidence type="ECO:0000313" key="2">
    <source>
        <dbReference type="Proteomes" id="UP000198741"/>
    </source>
</evidence>
<dbReference type="SUPFAM" id="SSF54285">
    <property type="entry name" value="MoaD/ThiS"/>
    <property type="match status" value="1"/>
</dbReference>
<dbReference type="AlphaFoldDB" id="A0A1H0RHG3"/>
<protein>
    <submittedName>
        <fullName evidence="1">Sulfur carrier protein ThiS</fullName>
    </submittedName>
</protein>
<accession>A0A1H0RHG3</accession>
<name>A0A1H0RHG3_9ACTN</name>
<dbReference type="RefSeq" id="WP_090478382.1">
    <property type="nucleotide sequence ID" value="NZ_LT629710.1"/>
</dbReference>
<dbReference type="PANTHER" id="PTHR34472">
    <property type="entry name" value="SULFUR CARRIER PROTEIN THIS"/>
    <property type="match status" value="1"/>
</dbReference>
<dbReference type="Pfam" id="PF02597">
    <property type="entry name" value="ThiS"/>
    <property type="match status" value="1"/>
</dbReference>
<dbReference type="NCBIfam" id="TIGR01683">
    <property type="entry name" value="thiS"/>
    <property type="match status" value="1"/>
</dbReference>
<dbReference type="PANTHER" id="PTHR34472:SF1">
    <property type="entry name" value="SULFUR CARRIER PROTEIN THIS"/>
    <property type="match status" value="1"/>
</dbReference>
<dbReference type="CDD" id="cd00565">
    <property type="entry name" value="Ubl_ThiS"/>
    <property type="match status" value="1"/>
</dbReference>
<dbReference type="InterPro" id="IPR003749">
    <property type="entry name" value="ThiS/MoaD-like"/>
</dbReference>
<dbReference type="Proteomes" id="UP000198741">
    <property type="component" value="Chromosome I"/>
</dbReference>
<dbReference type="EMBL" id="LT629710">
    <property type="protein sequence ID" value="SDP29002.1"/>
    <property type="molecule type" value="Genomic_DNA"/>
</dbReference>
<reference evidence="1 2" key="1">
    <citation type="submission" date="2016-10" db="EMBL/GenBank/DDBJ databases">
        <authorList>
            <person name="de Groot N.N."/>
        </authorList>
    </citation>
    <scope>NUCLEOTIDE SEQUENCE [LARGE SCALE GENOMIC DNA]</scope>
    <source>
        <strain evidence="2">P4-7,KCTC 19426,CECT 7604</strain>
    </source>
</reference>
<dbReference type="InterPro" id="IPR012675">
    <property type="entry name" value="Beta-grasp_dom_sf"/>
</dbReference>
<dbReference type="STRING" id="1090615.SAMN04515671_3578"/>
<sequence>MQVMLNGVPADLADGLTMADVVHTISTKTSGITVAHNGEVVPRGEWPAVDLRDGDRLDVLTAVQGG</sequence>
<dbReference type="InterPro" id="IPR016155">
    <property type="entry name" value="Mopterin_synth/thiamin_S_b"/>
</dbReference>
<evidence type="ECO:0000313" key="1">
    <source>
        <dbReference type="EMBL" id="SDP29002.1"/>
    </source>
</evidence>
<dbReference type="OrthoDB" id="163636at2"/>